<proteinExistence type="predicted"/>
<reference evidence="7 8" key="2">
    <citation type="submission" date="2018-11" db="EMBL/GenBank/DDBJ databases">
        <authorList>
            <consortium name="Pathogen Informatics"/>
        </authorList>
    </citation>
    <scope>NUCLEOTIDE SEQUENCE [LARGE SCALE GENOMIC DNA]</scope>
</reference>
<dbReference type="Gene3D" id="3.30.160.60">
    <property type="entry name" value="Classic Zinc Finger"/>
    <property type="match status" value="1"/>
</dbReference>
<dbReference type="PANTHER" id="PTHR24409:SF295">
    <property type="entry name" value="AZ2-RELATED"/>
    <property type="match status" value="1"/>
</dbReference>
<reference evidence="9" key="1">
    <citation type="submission" date="2017-02" db="UniProtKB">
        <authorList>
            <consortium name="WormBaseParasite"/>
        </authorList>
    </citation>
    <scope>IDENTIFICATION</scope>
</reference>
<dbReference type="Proteomes" id="UP000276776">
    <property type="component" value="Unassembled WGS sequence"/>
</dbReference>
<accession>A0A0N5CJM4</accession>
<sequence length="276" mass="31912">MPHMVTVPSSSLPRSQLLTSVNKNYKICNRNYLTAKVKWTCELCGKKLSSKRSYDEHFNVHTNLRPFACTHCGYAAASQMTLRRHTLRNHVPRQAWGYQCPYCNEMYMEPASYQQHIGSRHFGLSATFGCPLRKCTFATCSSAFFREHLEKHCNISPDIYEEAKYKLFKFAIDDKFGVGHGCRSIDIRRMEVMQELDSLQNDREYMKTPLVTPKIEQNKKETLHKPTSVYACKRSDNVLFEPEELDFLNDGINCKEYVISSFLDCIDGGMIEPELD</sequence>
<keyword evidence="2" id="KW-0677">Repeat</keyword>
<dbReference type="GO" id="GO:0005634">
    <property type="term" value="C:nucleus"/>
    <property type="evidence" value="ECO:0007669"/>
    <property type="project" value="TreeGrafter"/>
</dbReference>
<dbReference type="GO" id="GO:0000977">
    <property type="term" value="F:RNA polymerase II transcription regulatory region sequence-specific DNA binding"/>
    <property type="evidence" value="ECO:0007669"/>
    <property type="project" value="TreeGrafter"/>
</dbReference>
<keyword evidence="3 5" id="KW-0863">Zinc-finger</keyword>
<evidence type="ECO:0000256" key="2">
    <source>
        <dbReference type="ARBA" id="ARBA00022737"/>
    </source>
</evidence>
<feature type="domain" description="C2H2-type" evidence="6">
    <location>
        <begin position="67"/>
        <end position="95"/>
    </location>
</feature>
<evidence type="ECO:0000313" key="8">
    <source>
        <dbReference type="Proteomes" id="UP000276776"/>
    </source>
</evidence>
<dbReference type="InterPro" id="IPR036236">
    <property type="entry name" value="Znf_C2H2_sf"/>
</dbReference>
<dbReference type="AlphaFoldDB" id="A0A0N5CJM4"/>
<dbReference type="WBParaSite" id="TCLT_0000023601-mRNA-1">
    <property type="protein sequence ID" value="TCLT_0000023601-mRNA-1"/>
    <property type="gene ID" value="TCLT_0000023601"/>
</dbReference>
<dbReference type="OrthoDB" id="6077919at2759"/>
<keyword evidence="1" id="KW-0479">Metal-binding</keyword>
<dbReference type="InterPro" id="IPR013087">
    <property type="entry name" value="Znf_C2H2_type"/>
</dbReference>
<dbReference type="PROSITE" id="PS50157">
    <property type="entry name" value="ZINC_FINGER_C2H2_2"/>
    <property type="match status" value="2"/>
</dbReference>
<dbReference type="SUPFAM" id="SSF57667">
    <property type="entry name" value="beta-beta-alpha zinc fingers"/>
    <property type="match status" value="1"/>
</dbReference>
<dbReference type="SMART" id="SM00355">
    <property type="entry name" value="ZnF_C2H2"/>
    <property type="match status" value="4"/>
</dbReference>
<dbReference type="EMBL" id="UYYF01000015">
    <property type="protein sequence ID" value="VDM95122.1"/>
    <property type="molecule type" value="Genomic_DNA"/>
</dbReference>
<dbReference type="PANTHER" id="PTHR24409">
    <property type="entry name" value="ZINC FINGER PROTEIN 142"/>
    <property type="match status" value="1"/>
</dbReference>
<evidence type="ECO:0000259" key="6">
    <source>
        <dbReference type="PROSITE" id="PS50157"/>
    </source>
</evidence>
<gene>
    <name evidence="7" type="ORF">TCLT_LOCUS237</name>
</gene>
<evidence type="ECO:0000256" key="3">
    <source>
        <dbReference type="ARBA" id="ARBA00022771"/>
    </source>
</evidence>
<keyword evidence="4" id="KW-0862">Zinc</keyword>
<evidence type="ECO:0000313" key="7">
    <source>
        <dbReference type="EMBL" id="VDM95122.1"/>
    </source>
</evidence>
<feature type="domain" description="C2H2-type" evidence="6">
    <location>
        <begin position="39"/>
        <end position="66"/>
    </location>
</feature>
<dbReference type="GO" id="GO:0000981">
    <property type="term" value="F:DNA-binding transcription factor activity, RNA polymerase II-specific"/>
    <property type="evidence" value="ECO:0007669"/>
    <property type="project" value="TreeGrafter"/>
</dbReference>
<keyword evidence="8" id="KW-1185">Reference proteome</keyword>
<dbReference type="PROSITE" id="PS00028">
    <property type="entry name" value="ZINC_FINGER_C2H2_1"/>
    <property type="match status" value="2"/>
</dbReference>
<evidence type="ECO:0000256" key="4">
    <source>
        <dbReference type="ARBA" id="ARBA00022833"/>
    </source>
</evidence>
<dbReference type="STRING" id="103827.A0A0N5CJM4"/>
<protein>
    <submittedName>
        <fullName evidence="9">C2H2-type domain-containing protein</fullName>
    </submittedName>
</protein>
<evidence type="ECO:0000313" key="9">
    <source>
        <dbReference type="WBParaSite" id="TCLT_0000023601-mRNA-1"/>
    </source>
</evidence>
<organism evidence="9">
    <name type="scientific">Thelazia callipaeda</name>
    <name type="common">Oriental eyeworm</name>
    <name type="synonym">Parasitic nematode</name>
    <dbReference type="NCBI Taxonomy" id="103827"/>
    <lineage>
        <taxon>Eukaryota</taxon>
        <taxon>Metazoa</taxon>
        <taxon>Ecdysozoa</taxon>
        <taxon>Nematoda</taxon>
        <taxon>Chromadorea</taxon>
        <taxon>Rhabditida</taxon>
        <taxon>Spirurina</taxon>
        <taxon>Spiruromorpha</taxon>
        <taxon>Thelazioidea</taxon>
        <taxon>Thelaziidae</taxon>
        <taxon>Thelazia</taxon>
    </lineage>
</organism>
<dbReference type="GO" id="GO:0008270">
    <property type="term" value="F:zinc ion binding"/>
    <property type="evidence" value="ECO:0007669"/>
    <property type="project" value="UniProtKB-KW"/>
</dbReference>
<dbReference type="OMA" id="EMYMEPA"/>
<name>A0A0N5CJM4_THECL</name>
<evidence type="ECO:0000256" key="5">
    <source>
        <dbReference type="PROSITE-ProRule" id="PRU00042"/>
    </source>
</evidence>
<evidence type="ECO:0000256" key="1">
    <source>
        <dbReference type="ARBA" id="ARBA00022723"/>
    </source>
</evidence>